<evidence type="ECO:0000313" key="5">
    <source>
        <dbReference type="EMBL" id="AIF18958.1"/>
    </source>
</evidence>
<feature type="domain" description="FAD-binding PCMH-type" evidence="4">
    <location>
        <begin position="1"/>
        <end position="217"/>
    </location>
</feature>
<dbReference type="SUPFAM" id="SSF56176">
    <property type="entry name" value="FAD-binding/transporter-associated domain-like"/>
    <property type="match status" value="1"/>
</dbReference>
<dbReference type="PANTHER" id="PTHR42659">
    <property type="entry name" value="XANTHINE DEHYDROGENASE SUBUNIT C-RELATED"/>
    <property type="match status" value="1"/>
</dbReference>
<dbReference type="SUPFAM" id="SSF55447">
    <property type="entry name" value="CO dehydrogenase flavoprotein C-terminal domain-like"/>
    <property type="match status" value="1"/>
</dbReference>
<dbReference type="PANTHER" id="PTHR42659:SF2">
    <property type="entry name" value="XANTHINE DEHYDROGENASE SUBUNIT C-RELATED"/>
    <property type="match status" value="1"/>
</dbReference>
<dbReference type="GO" id="GO:0016491">
    <property type="term" value="F:oxidoreductase activity"/>
    <property type="evidence" value="ECO:0007669"/>
    <property type="project" value="UniProtKB-KW"/>
</dbReference>
<accession>A0A075HYW3</accession>
<dbReference type="InterPro" id="IPR036318">
    <property type="entry name" value="FAD-bd_PCMH-like_sf"/>
</dbReference>
<evidence type="ECO:0000256" key="2">
    <source>
        <dbReference type="ARBA" id="ARBA00022827"/>
    </source>
</evidence>
<dbReference type="InterPro" id="IPR016166">
    <property type="entry name" value="FAD-bd_PCMH"/>
</dbReference>
<proteinExistence type="predicted"/>
<dbReference type="PROSITE" id="PS51387">
    <property type="entry name" value="FAD_PCMH"/>
    <property type="match status" value="1"/>
</dbReference>
<reference evidence="5" key="1">
    <citation type="journal article" date="2014" name="Genome Biol. Evol.">
        <title>Pangenome evidence for extensive interdomain horizontal transfer affecting lineage core and shell genes in uncultured planktonic thaumarchaeota and euryarchaeota.</title>
        <authorList>
            <person name="Deschamps P."/>
            <person name="Zivanovic Y."/>
            <person name="Moreira D."/>
            <person name="Rodriguez-Valera F."/>
            <person name="Lopez-Garcia P."/>
        </authorList>
    </citation>
    <scope>NUCLEOTIDE SEQUENCE</scope>
</reference>
<dbReference type="InterPro" id="IPR005107">
    <property type="entry name" value="CO_DH_flav_C"/>
</dbReference>
<organism evidence="5">
    <name type="scientific">uncultured marine group II/III euryarchaeote KM3_85_A08</name>
    <dbReference type="NCBI Taxonomy" id="1456525"/>
    <lineage>
        <taxon>Archaea</taxon>
        <taxon>Methanobacteriati</taxon>
        <taxon>Methanobacteriota</taxon>
        <taxon>environmental samples</taxon>
    </lineage>
</organism>
<dbReference type="AlphaFoldDB" id="A0A075HYW3"/>
<keyword evidence="2" id="KW-0274">FAD</keyword>
<keyword evidence="3 5" id="KW-0560">Oxidoreductase</keyword>
<dbReference type="Gene3D" id="3.30.465.10">
    <property type="match status" value="1"/>
</dbReference>
<dbReference type="InterPro" id="IPR036683">
    <property type="entry name" value="CO_DH_flav_C_dom_sf"/>
</dbReference>
<sequence>MRMPPFTLHTPGSLDEALSLAGDLQSSGQEFDWVAGGTDLLPNYKWHLNAKPHVISLAGVSELTELSETHIGAMVRLQDLADSNDVHPLLAKVSSMVASVMIRRSGTVGGNICLDTRCFWFNQSEEWRESIEWCYKCDCGTGADCRVIPNQNTQCVATYQADLAPVLMCLGATIHLAGPEGDRSMPLTEFFELDGITRNVLAAGELVTHLTFPSDISDWQGDYQKLRQRESWDFPEAGVAVLWKPGPDGSPSDLRVATTGLESIPGFHSPEADGVLASWEGESSIDELAEAVRTAVRPVLNTWYPPSYRRKMVKVLTKRASSGLLEV</sequence>
<name>A0A075HYW3_9EURY</name>
<evidence type="ECO:0000256" key="1">
    <source>
        <dbReference type="ARBA" id="ARBA00022630"/>
    </source>
</evidence>
<dbReference type="InterPro" id="IPR002346">
    <property type="entry name" value="Mopterin_DH_FAD-bd"/>
</dbReference>
<evidence type="ECO:0000256" key="3">
    <source>
        <dbReference type="ARBA" id="ARBA00023002"/>
    </source>
</evidence>
<evidence type="ECO:0000259" key="4">
    <source>
        <dbReference type="PROSITE" id="PS51387"/>
    </source>
</evidence>
<dbReference type="InterPro" id="IPR051312">
    <property type="entry name" value="Diverse_Substr_Oxidored"/>
</dbReference>
<dbReference type="InterPro" id="IPR016169">
    <property type="entry name" value="FAD-bd_PCMH_sub2"/>
</dbReference>
<keyword evidence="1" id="KW-0285">Flavoprotein</keyword>
<protein>
    <submittedName>
        <fullName evidence="5">Molybdopterin dehydrogenase (HbaD, hcrB)</fullName>
        <ecNumber evidence="5">1.3.7.9</ecNumber>
    </submittedName>
</protein>
<gene>
    <name evidence="5" type="primary">hbaD</name>
    <name evidence="5" type="synonym">hcrB</name>
</gene>
<dbReference type="Pfam" id="PF00941">
    <property type="entry name" value="FAD_binding_5"/>
    <property type="match status" value="1"/>
</dbReference>
<dbReference type="EC" id="1.3.7.9" evidence="5"/>
<dbReference type="InterPro" id="IPR016167">
    <property type="entry name" value="FAD-bd_PCMH_sub1"/>
</dbReference>
<dbReference type="Gene3D" id="3.30.390.50">
    <property type="entry name" value="CO dehydrogenase flavoprotein, C-terminal domain"/>
    <property type="match status" value="1"/>
</dbReference>
<dbReference type="EMBL" id="KF901125">
    <property type="protein sequence ID" value="AIF18958.1"/>
    <property type="molecule type" value="Genomic_DNA"/>
</dbReference>
<dbReference type="GO" id="GO:0071949">
    <property type="term" value="F:FAD binding"/>
    <property type="evidence" value="ECO:0007669"/>
    <property type="project" value="InterPro"/>
</dbReference>
<dbReference type="Gene3D" id="3.30.43.10">
    <property type="entry name" value="Uridine Diphospho-n-acetylenolpyruvylglucosamine Reductase, domain 2"/>
    <property type="match status" value="1"/>
</dbReference>
<dbReference type="SMART" id="SM01092">
    <property type="entry name" value="CO_deh_flav_C"/>
    <property type="match status" value="1"/>
</dbReference>